<dbReference type="Proteomes" id="UP000239710">
    <property type="component" value="Unassembled WGS sequence"/>
</dbReference>
<evidence type="ECO:0000313" key="5">
    <source>
        <dbReference type="Proteomes" id="UP000239710"/>
    </source>
</evidence>
<dbReference type="EMBL" id="MDCE01000050">
    <property type="protein sequence ID" value="PPV04833.1"/>
    <property type="molecule type" value="Genomic_DNA"/>
</dbReference>
<keyword evidence="5" id="KW-1185">Reference proteome</keyword>
<keyword evidence="1" id="KW-0472">Membrane</keyword>
<evidence type="ECO:0000313" key="2">
    <source>
        <dbReference type="EMBL" id="PPV04833.1"/>
    </source>
</evidence>
<gene>
    <name evidence="3" type="ORF">XBLMG947_3989</name>
    <name evidence="2" type="ORF">XbrCFBP1976_20270</name>
</gene>
<dbReference type="Proteomes" id="UP000092503">
    <property type="component" value="Unassembled WGS sequence"/>
</dbReference>
<accession>A0A1C3NS02</accession>
<dbReference type="AlphaFoldDB" id="A0A1C3NS02"/>
<organism evidence="3 4">
    <name type="scientific">Xanthomonas bromi</name>
    <dbReference type="NCBI Taxonomy" id="56449"/>
    <lineage>
        <taxon>Bacteria</taxon>
        <taxon>Pseudomonadati</taxon>
        <taxon>Pseudomonadota</taxon>
        <taxon>Gammaproteobacteria</taxon>
        <taxon>Lysobacterales</taxon>
        <taxon>Lysobacteraceae</taxon>
        <taxon>Xanthomonas</taxon>
    </lineage>
</organism>
<reference evidence="2 5" key="2">
    <citation type="submission" date="2016-08" db="EMBL/GenBank/DDBJ databases">
        <title>Evolution of the type three secretion system and type three effector repertoires in Xanthomonas.</title>
        <authorList>
            <person name="Merda D."/>
            <person name="Briand M."/>
            <person name="Bosis E."/>
            <person name="Rousseau C."/>
            <person name="Portier P."/>
            <person name="Jacques M.-A."/>
            <person name="Fischer-Le Saux M."/>
        </authorList>
    </citation>
    <scope>NUCLEOTIDE SEQUENCE [LARGE SCALE GENOMIC DNA]</scope>
    <source>
        <strain evidence="2 5">CFBP1976</strain>
    </source>
</reference>
<dbReference type="OrthoDB" id="6053506at2"/>
<evidence type="ECO:0000313" key="3">
    <source>
        <dbReference type="EMBL" id="SBV53179.1"/>
    </source>
</evidence>
<dbReference type="InterPro" id="IPR021333">
    <property type="entry name" value="DUF2946"/>
</dbReference>
<feature type="transmembrane region" description="Helical" evidence="1">
    <location>
        <begin position="97"/>
        <end position="120"/>
    </location>
</feature>
<keyword evidence="1" id="KW-1133">Transmembrane helix</keyword>
<evidence type="ECO:0000313" key="4">
    <source>
        <dbReference type="Proteomes" id="UP000092503"/>
    </source>
</evidence>
<protein>
    <submittedName>
        <fullName evidence="2">DUF2946 domain-containing protein</fullName>
    </submittedName>
</protein>
<keyword evidence="1" id="KW-0812">Transmembrane</keyword>
<name>A0A1C3NS02_9XANT</name>
<reference evidence="3 4" key="1">
    <citation type="submission" date="2016-06" db="EMBL/GenBank/DDBJ databases">
        <authorList>
            <person name="Kjaerup R.B."/>
            <person name="Dalgaard T.S."/>
            <person name="Juul-Madsen H.R."/>
        </authorList>
    </citation>
    <scope>NUCLEOTIDE SEQUENCE [LARGE SCALE GENOMIC DNA]</scope>
    <source>
        <strain evidence="3">LMG947</strain>
    </source>
</reference>
<dbReference type="Pfam" id="PF11162">
    <property type="entry name" value="DUF2946"/>
    <property type="match status" value="1"/>
</dbReference>
<dbReference type="EMBL" id="FLTX01000084">
    <property type="protein sequence ID" value="SBV53179.1"/>
    <property type="molecule type" value="Genomic_DNA"/>
</dbReference>
<evidence type="ECO:0000256" key="1">
    <source>
        <dbReference type="SAM" id="Phobius"/>
    </source>
</evidence>
<sequence>MLRHRHVLQVMHRLALLGALLMVIAPVLSRWSLADEATQPLRQLAELCTSHGMQQVELGSGAIPMQTAYPRSMDMRMPGMDHGHAGIMPMDQGDGMVCNYCVLAASLLALLLVVLVLPLLQHAAMRLPLLRLLPRVASAWPAHGARGPPDTSPA</sequence>
<proteinExistence type="predicted"/>